<name>A0A5C5ZL53_9BACT</name>
<comment type="caution">
    <text evidence="2">The sequence shown here is derived from an EMBL/GenBank/DDBJ whole genome shotgun (WGS) entry which is preliminary data.</text>
</comment>
<dbReference type="PANTHER" id="PTHR39323:SF1">
    <property type="entry name" value="BLR1149 PROTEIN"/>
    <property type="match status" value="1"/>
</dbReference>
<dbReference type="NCBIfam" id="TIGR04123">
    <property type="entry name" value="P_estr_lig_assc"/>
    <property type="match status" value="1"/>
</dbReference>
<dbReference type="RefSeq" id="WP_146582308.1">
    <property type="nucleotide sequence ID" value="NZ_SJPM01000024.1"/>
</dbReference>
<evidence type="ECO:0000259" key="1">
    <source>
        <dbReference type="Pfam" id="PF00149"/>
    </source>
</evidence>
<evidence type="ECO:0000313" key="2">
    <source>
        <dbReference type="EMBL" id="TWT87918.1"/>
    </source>
</evidence>
<accession>A0A5C5ZL53</accession>
<gene>
    <name evidence="2" type="ORF">Pla100_58670</name>
</gene>
<dbReference type="SUPFAM" id="SSF56300">
    <property type="entry name" value="Metallo-dependent phosphatases"/>
    <property type="match status" value="1"/>
</dbReference>
<dbReference type="Pfam" id="PF00149">
    <property type="entry name" value="Metallophos"/>
    <property type="match status" value="1"/>
</dbReference>
<dbReference type="InterPro" id="IPR004843">
    <property type="entry name" value="Calcineurin-like_PHP"/>
</dbReference>
<dbReference type="InterPro" id="IPR024173">
    <property type="entry name" value="Pesterase_MJ0037-like"/>
</dbReference>
<dbReference type="GO" id="GO:0016787">
    <property type="term" value="F:hydrolase activity"/>
    <property type="evidence" value="ECO:0007669"/>
    <property type="project" value="InterPro"/>
</dbReference>
<reference evidence="2 3" key="1">
    <citation type="submission" date="2019-02" db="EMBL/GenBank/DDBJ databases">
        <title>Deep-cultivation of Planctomycetes and their phenomic and genomic characterization uncovers novel biology.</title>
        <authorList>
            <person name="Wiegand S."/>
            <person name="Jogler M."/>
            <person name="Boedeker C."/>
            <person name="Pinto D."/>
            <person name="Vollmers J."/>
            <person name="Rivas-Marin E."/>
            <person name="Kohn T."/>
            <person name="Peeters S.H."/>
            <person name="Heuer A."/>
            <person name="Rast P."/>
            <person name="Oberbeckmann S."/>
            <person name="Bunk B."/>
            <person name="Jeske O."/>
            <person name="Meyerdierks A."/>
            <person name="Storesund J.E."/>
            <person name="Kallscheuer N."/>
            <person name="Luecker S."/>
            <person name="Lage O.M."/>
            <person name="Pohl T."/>
            <person name="Merkel B.J."/>
            <person name="Hornburger P."/>
            <person name="Mueller R.-W."/>
            <person name="Bruemmer F."/>
            <person name="Labrenz M."/>
            <person name="Spormann A.M."/>
            <person name="Op Den Camp H."/>
            <person name="Overmann J."/>
            <person name="Amann R."/>
            <person name="Jetten M.S.M."/>
            <person name="Mascher T."/>
            <person name="Medema M.H."/>
            <person name="Devos D.P."/>
            <person name="Kaster A.-K."/>
            <person name="Ovreas L."/>
            <person name="Rohde M."/>
            <person name="Galperin M.Y."/>
            <person name="Jogler C."/>
        </authorList>
    </citation>
    <scope>NUCLEOTIDE SEQUENCE [LARGE SCALE GENOMIC DNA]</scope>
    <source>
        <strain evidence="2 3">Pla100</strain>
    </source>
</reference>
<dbReference type="InterPro" id="IPR026336">
    <property type="entry name" value="PdeM-like"/>
</dbReference>
<feature type="domain" description="Calcineurin-like phosphoesterase" evidence="1">
    <location>
        <begin position="28"/>
        <end position="130"/>
    </location>
</feature>
<dbReference type="Gene3D" id="3.60.21.10">
    <property type="match status" value="1"/>
</dbReference>
<dbReference type="InterPro" id="IPR029052">
    <property type="entry name" value="Metallo-depent_PP-like"/>
</dbReference>
<evidence type="ECO:0000313" key="3">
    <source>
        <dbReference type="Proteomes" id="UP000316213"/>
    </source>
</evidence>
<dbReference type="Proteomes" id="UP000316213">
    <property type="component" value="Unassembled WGS sequence"/>
</dbReference>
<keyword evidence="3" id="KW-1185">Reference proteome</keyword>
<proteinExistence type="predicted"/>
<dbReference type="AlphaFoldDB" id="A0A5C5ZL53"/>
<dbReference type="PANTHER" id="PTHR39323">
    <property type="entry name" value="BLR1149 PROTEIN"/>
    <property type="match status" value="1"/>
</dbReference>
<dbReference type="OrthoDB" id="9795838at2"/>
<dbReference type="PIRSF" id="PIRSF000887">
    <property type="entry name" value="Pesterase_MJ0037"/>
    <property type="match status" value="1"/>
</dbReference>
<protein>
    <recommendedName>
        <fullName evidence="1">Calcineurin-like phosphoesterase domain-containing protein</fullName>
    </recommendedName>
</protein>
<organism evidence="2 3">
    <name type="scientific">Neorhodopirellula pilleata</name>
    <dbReference type="NCBI Taxonomy" id="2714738"/>
    <lineage>
        <taxon>Bacteria</taxon>
        <taxon>Pseudomonadati</taxon>
        <taxon>Planctomycetota</taxon>
        <taxon>Planctomycetia</taxon>
        <taxon>Pirellulales</taxon>
        <taxon>Pirellulaceae</taxon>
        <taxon>Neorhodopirellula</taxon>
    </lineage>
</organism>
<dbReference type="EMBL" id="SJPM01000024">
    <property type="protein sequence ID" value="TWT87918.1"/>
    <property type="molecule type" value="Genomic_DNA"/>
</dbReference>
<sequence>MQHGLTIDLAGQSFVLLGQKGLYWPKHRALLVADLHLGKDATFRHFGIGVPRGSTKSTLLSVSTMLESTGAEELFVLGDLCHARSSLSATTRDAFAAFQNEHGGVAFHLIEGNHDRSAGRLPDDWRFNEVGTAFHLDGVTMAHEPADCPVGSSILITGHWHPAWQLRHAGESTGKLPCFWHHAAQRCLVLPACGHFTGTELITPRNQDQLWVIVEDQVISILPR</sequence>